<organism evidence="1 2">
    <name type="scientific">Bacillus cytotoxicus</name>
    <dbReference type="NCBI Taxonomy" id="580165"/>
    <lineage>
        <taxon>Bacteria</taxon>
        <taxon>Bacillati</taxon>
        <taxon>Bacillota</taxon>
        <taxon>Bacilli</taxon>
        <taxon>Bacillales</taxon>
        <taxon>Bacillaceae</taxon>
        <taxon>Bacillus</taxon>
        <taxon>Bacillus cereus group</taxon>
    </lineage>
</organism>
<keyword evidence="2" id="KW-1185">Reference proteome</keyword>
<comment type="caution">
    <text evidence="1">The sequence shown here is derived from an EMBL/GenBank/DDBJ whole genome shotgun (WGS) entry which is preliminary data.</text>
</comment>
<dbReference type="EMBL" id="JAMBOP010000003">
    <property type="protein sequence ID" value="MCM3734946.1"/>
    <property type="molecule type" value="Genomic_DNA"/>
</dbReference>
<evidence type="ECO:0000313" key="2">
    <source>
        <dbReference type="Proteomes" id="UP001202289"/>
    </source>
</evidence>
<reference evidence="1" key="1">
    <citation type="submission" date="2022-05" db="EMBL/GenBank/DDBJ databases">
        <title>Comparative Genomics of Spacecraft Associated Microbes.</title>
        <authorList>
            <person name="Tran M.T."/>
            <person name="Wright A."/>
            <person name="Seuylemezian A."/>
            <person name="Eisen J."/>
            <person name="Coil D."/>
        </authorList>
    </citation>
    <scope>NUCLEOTIDE SEQUENCE</scope>
    <source>
        <strain evidence="1">FAIRING 10M-2.2</strain>
    </source>
</reference>
<proteinExistence type="predicted"/>
<protein>
    <submittedName>
        <fullName evidence="1">Uncharacterized protein</fullName>
    </submittedName>
</protein>
<dbReference type="Proteomes" id="UP001202289">
    <property type="component" value="Unassembled WGS sequence"/>
</dbReference>
<accession>A0ACC6A3A9</accession>
<name>A0ACC6A3A9_9BACI</name>
<evidence type="ECO:0000313" key="1">
    <source>
        <dbReference type="EMBL" id="MCM3734946.1"/>
    </source>
</evidence>
<gene>
    <name evidence="1" type="ORF">M3215_03700</name>
</gene>
<sequence>MKWLGEKLFEKWIAIPREIRIISLFVIVSITFFIMFFLPGIKAVQALFIDFNSIDKVSLIVAVVSSILILVILKNVFARKK</sequence>